<name>N8W5H3_9GAMM</name>
<evidence type="ECO:0000313" key="2">
    <source>
        <dbReference type="Proteomes" id="UP000013049"/>
    </source>
</evidence>
<dbReference type="Proteomes" id="UP000013049">
    <property type="component" value="Unassembled WGS sequence"/>
</dbReference>
<protein>
    <recommendedName>
        <fullName evidence="3">Heme oxygenase</fullName>
    </recommendedName>
</protein>
<dbReference type="RefSeq" id="WP_004773022.1">
    <property type="nucleotide sequence ID" value="NZ_KB849357.1"/>
</dbReference>
<evidence type="ECO:0000313" key="1">
    <source>
        <dbReference type="EMBL" id="ENU92053.1"/>
    </source>
</evidence>
<organism evidence="1 2">
    <name type="scientific">Acinetobacter vivianii</name>
    <dbReference type="NCBI Taxonomy" id="1776742"/>
    <lineage>
        <taxon>Bacteria</taxon>
        <taxon>Pseudomonadati</taxon>
        <taxon>Pseudomonadota</taxon>
        <taxon>Gammaproteobacteria</taxon>
        <taxon>Moraxellales</taxon>
        <taxon>Moraxellaceae</taxon>
        <taxon>Acinetobacter</taxon>
    </lineage>
</organism>
<dbReference type="GO" id="GO:0006788">
    <property type="term" value="P:heme oxidation"/>
    <property type="evidence" value="ECO:0007669"/>
    <property type="project" value="InterPro"/>
</dbReference>
<dbReference type="CDD" id="cd19166">
    <property type="entry name" value="HemeO-bac"/>
    <property type="match status" value="1"/>
</dbReference>
<comment type="caution">
    <text evidence="1">The sequence shown here is derived from an EMBL/GenBank/DDBJ whole genome shotgun (WGS) entry which is preliminary data.</text>
</comment>
<dbReference type="AlphaFoldDB" id="N8W5H3"/>
<dbReference type="eggNOG" id="COG3230">
    <property type="taxonomic scope" value="Bacteria"/>
</dbReference>
<dbReference type="HOGENOM" id="CLU_085041_1_0_6"/>
<dbReference type="EMBL" id="APPC01000018">
    <property type="protein sequence ID" value="ENU92053.1"/>
    <property type="molecule type" value="Genomic_DNA"/>
</dbReference>
<dbReference type="Pfam" id="PF01126">
    <property type="entry name" value="Heme_oxygenase"/>
    <property type="match status" value="1"/>
</dbReference>
<reference evidence="1 2" key="1">
    <citation type="submission" date="2013-02" db="EMBL/GenBank/DDBJ databases">
        <title>The Genome Sequence of Acinetobacter sp. NIPH 758.</title>
        <authorList>
            <consortium name="The Broad Institute Genome Sequencing Platform"/>
            <consortium name="The Broad Institute Genome Sequencing Center for Infectious Disease"/>
            <person name="Cerqueira G."/>
            <person name="Feldgarden M."/>
            <person name="Courvalin P."/>
            <person name="Perichon B."/>
            <person name="Grillot-Courvalin C."/>
            <person name="Clermont D."/>
            <person name="Rocha E."/>
            <person name="Yoon E.-J."/>
            <person name="Nemec A."/>
            <person name="Walker B."/>
            <person name="Young S.K."/>
            <person name="Zeng Q."/>
            <person name="Gargeya S."/>
            <person name="Fitzgerald M."/>
            <person name="Haas B."/>
            <person name="Abouelleil A."/>
            <person name="Alvarado L."/>
            <person name="Arachchi H.M."/>
            <person name="Berlin A.M."/>
            <person name="Chapman S.B."/>
            <person name="Dewar J."/>
            <person name="Goldberg J."/>
            <person name="Griggs A."/>
            <person name="Gujja S."/>
            <person name="Hansen M."/>
            <person name="Howarth C."/>
            <person name="Imamovic A."/>
            <person name="Larimer J."/>
            <person name="McCowan C."/>
            <person name="Murphy C."/>
            <person name="Neiman D."/>
            <person name="Pearson M."/>
            <person name="Priest M."/>
            <person name="Roberts A."/>
            <person name="Saif S."/>
            <person name="Shea T."/>
            <person name="Sisk P."/>
            <person name="Sykes S."/>
            <person name="Wortman J."/>
            <person name="Nusbaum C."/>
            <person name="Birren B."/>
        </authorList>
    </citation>
    <scope>NUCLEOTIDE SEQUENCE [LARGE SCALE GENOMIC DNA]</scope>
    <source>
        <strain evidence="1 2">NIPH 758</strain>
    </source>
</reference>
<accession>N8W5H3</accession>
<evidence type="ECO:0008006" key="3">
    <source>
        <dbReference type="Google" id="ProtNLM"/>
    </source>
</evidence>
<dbReference type="Gene3D" id="1.20.910.10">
    <property type="entry name" value="Heme oxygenase-like"/>
    <property type="match status" value="1"/>
</dbReference>
<dbReference type="InterPro" id="IPR016053">
    <property type="entry name" value="Haem_Oase-like"/>
</dbReference>
<dbReference type="GO" id="GO:0004392">
    <property type="term" value="F:heme oxygenase (decyclizing) activity"/>
    <property type="evidence" value="ECO:0007669"/>
    <property type="project" value="InterPro"/>
</dbReference>
<dbReference type="InterPro" id="IPR016084">
    <property type="entry name" value="Haem_Oase-like_multi-hlx"/>
</dbReference>
<gene>
    <name evidence="1" type="ORF">F971_03146</name>
</gene>
<dbReference type="SUPFAM" id="SSF48613">
    <property type="entry name" value="Heme oxygenase-like"/>
    <property type="match status" value="1"/>
</dbReference>
<proteinExistence type="predicted"/>
<dbReference type="PATRIC" id="fig|1217712.3.peg.3037"/>
<sequence length="206" mass="23919">MELTFYFTGENMNSFVETTLHNKIKNYTGTEHERLRNLMISLKLFENLKSYKNFTLAQYYFHNEIEKLYILHNINEIVPGIKCHQRLDSIKRDMEDLIIFPGKNESDSIISSNKYETLGWLYVSEGSTLGAAILLNGAKNGYGLSELFGARNLAEYPEGRLLYWGNFVEKLNKLDISNEEEQFIIDGAFSAFKYFGVMLENLDELY</sequence>